<reference evidence="1 2" key="2">
    <citation type="journal article" date="2011" name="J. Bacteriol.">
        <title>Complete genome sequences for the anaerobic, extremely thermophilic plant biomass-degrading bacteria Caldicellulosiruptor hydrothermalis, Caldicellulosiruptor kristjanssonii, Caldicellulosiruptor kronotskyensis, Caldicellulosiruptor owensenis, and Caldicellulosiruptor lactoaceticus.</title>
        <authorList>
            <person name="Blumer-Schuette S.E."/>
            <person name="Ozdemir I."/>
            <person name="Mistry D."/>
            <person name="Lucas S."/>
            <person name="Lapidus A."/>
            <person name="Cheng J.F."/>
            <person name="Goodwin L.A."/>
            <person name="Pitluck S."/>
            <person name="Land M.L."/>
            <person name="Hauser L.J."/>
            <person name="Woyke T."/>
            <person name="Mikhailova N."/>
            <person name="Pati A."/>
            <person name="Kyrpides N.C."/>
            <person name="Ivanova N."/>
            <person name="Detter J.C."/>
            <person name="Walston-Davenport K."/>
            <person name="Han S."/>
            <person name="Adams M.W."/>
            <person name="Kelly R.M."/>
        </authorList>
    </citation>
    <scope>NUCLEOTIDE SEQUENCE [LARGE SCALE GENOMIC DNA]</scope>
    <source>
        <strain evidence="2">ATCC 700853 / DSM 12137 / I77R1B</strain>
    </source>
</reference>
<name>E4S7G9_CALA7</name>
<dbReference type="RefSeq" id="WP_013431662.1">
    <property type="nucleotide sequence ID" value="NC_014721.1"/>
</dbReference>
<dbReference type="AlphaFoldDB" id="E4S7G9"/>
<evidence type="ECO:0000313" key="1">
    <source>
        <dbReference type="EMBL" id="ADQ39814.1"/>
    </source>
</evidence>
<reference key="1">
    <citation type="submission" date="2010-11" db="EMBL/GenBank/DDBJ databases">
        <title>Complete sequence of chromosome of Caldicellulosiruptor kristjanssonii 177R1B.</title>
        <authorList>
            <consortium name="US DOE Joint Genome Institute"/>
            <person name="Lucas S."/>
            <person name="Copeland A."/>
            <person name="Lapidus A."/>
            <person name="Cheng J.-F."/>
            <person name="Bruce D."/>
            <person name="Goodwin L."/>
            <person name="Pitluck S."/>
            <person name="Davenport K."/>
            <person name="Detter J.C."/>
            <person name="Han C."/>
            <person name="Tapia R."/>
            <person name="Land M."/>
            <person name="Hauser L."/>
            <person name="Jeffries C."/>
            <person name="Kyrpides N."/>
            <person name="Ivanova N."/>
            <person name="Mikhailova N."/>
            <person name="Blumer-Schuette S.E."/>
            <person name="Kelly R.M."/>
            <person name="Woyke T."/>
        </authorList>
    </citation>
    <scope>NUCLEOTIDE SEQUENCE</scope>
    <source>
        <strain>177R1B</strain>
    </source>
</reference>
<dbReference type="STRING" id="632335.Calkr_0249"/>
<proteinExistence type="predicted"/>
<dbReference type="HOGENOM" id="CLU_1624466_0_0_9"/>
<sequence>MRINIKFLIILILAIVFGGISISNSAGIWKTQSEKIPKKINSGEGQEIYDPMSIKGSYTFSDVSKYFEIPIEDLAKAFGLNISKAKNFKCKDVKTLNADSSSKALDIDSVKYFVAFYKGIKVGLNIDVYLPNLARDIIINKGKPLNEQVEYLNKHLIEIKQ</sequence>
<dbReference type="OrthoDB" id="368416at2"/>
<evidence type="ECO:0000313" key="2">
    <source>
        <dbReference type="Proteomes" id="UP000009256"/>
    </source>
</evidence>
<dbReference type="KEGG" id="cki:Calkr_0249"/>
<gene>
    <name evidence="1" type="ordered locus">Calkr_0249</name>
</gene>
<protein>
    <submittedName>
        <fullName evidence="1">Uncharacterized protein</fullName>
    </submittedName>
</protein>
<organism evidence="1 2">
    <name type="scientific">Caldicellulosiruptor acetigenus (strain ATCC 700853 / DSM 12137 / I77R1B)</name>
    <name type="common">Caldicellulosiruptor kristjanssonii</name>
    <dbReference type="NCBI Taxonomy" id="632335"/>
    <lineage>
        <taxon>Bacteria</taxon>
        <taxon>Bacillati</taxon>
        <taxon>Bacillota</taxon>
        <taxon>Bacillota incertae sedis</taxon>
        <taxon>Caldicellulosiruptorales</taxon>
        <taxon>Caldicellulosiruptoraceae</taxon>
        <taxon>Caldicellulosiruptor</taxon>
    </lineage>
</organism>
<accession>E4S7G9</accession>
<dbReference type="EMBL" id="CP002326">
    <property type="protein sequence ID" value="ADQ39814.1"/>
    <property type="molecule type" value="Genomic_DNA"/>
</dbReference>
<keyword evidence="2" id="KW-1185">Reference proteome</keyword>
<dbReference type="Proteomes" id="UP000009256">
    <property type="component" value="Chromosome"/>
</dbReference>
<dbReference type="eggNOG" id="COG0348">
    <property type="taxonomic scope" value="Bacteria"/>
</dbReference>